<sequence length="469" mass="52542">MSILNKMIMNGKEIFPLVEGGKGISATNGESSGAWAACGGIGTISAVYGDVVEDKLVQIKGIDGFDGPTRDERSLQLAEHTIKATVSQIKIAKERSNGNGLLNINLLWELAKTKEIMHGVLEKAGHLLNGVTCGAGIPYKLAEIVSKYGLLYYPIVSSALVFKILWKRAYSKYKETLGAVVYEDPWVSGGHLGISNREDPKKRESALDRVISLRKTMNELGLQSTPIIMAGGVWHLSDYEKDWINNDFLQPIMFQLGTRPLLTQESPISDEWKMKLFDLKEGDVEINKFSPTGFYSSAVGNSFLRELQGISERQVAYSREKDENFSAEYKQGRRSIYFHSDDLTKVLDWNAKGYDKGMYTPDETIVFVTEEKSKQIVQDQINCVGCLSNCKFSNWSNSESGTTGMKPDPRSFCIYKTLHNISHGQSVDNNLMFGGYNAYKFGQDPFYFKNGKKFIPTVKELFERMLTGY</sequence>
<accession>A0A5C0UDZ0</accession>
<proteinExistence type="predicted"/>
<keyword evidence="2" id="KW-1185">Reference proteome</keyword>
<keyword evidence="1" id="KW-0560">Oxidoreductase</keyword>
<organism evidence="1 2">
    <name type="scientific">Candidatus Cytomitobacter indipagum</name>
    <dbReference type="NCBI Taxonomy" id="2601575"/>
    <lineage>
        <taxon>Bacteria</taxon>
        <taxon>Pseudomonadati</taxon>
        <taxon>Pseudomonadota</taxon>
        <taxon>Alphaproteobacteria</taxon>
        <taxon>Holosporales</taxon>
        <taxon>Holosporaceae</taxon>
        <taxon>Candidatus Cytomitobacter</taxon>
    </lineage>
</organism>
<dbReference type="OrthoDB" id="5288029at2"/>
<dbReference type="RefSeq" id="WP_148981142.1">
    <property type="nucleotide sequence ID" value="NZ_CP043315.1"/>
</dbReference>
<dbReference type="Proteomes" id="UP000325155">
    <property type="component" value="Chromosome"/>
</dbReference>
<keyword evidence="1" id="KW-0503">Monooxygenase</keyword>
<protein>
    <submittedName>
        <fullName evidence="1">Nitronate monooxygenase</fullName>
    </submittedName>
</protein>
<evidence type="ECO:0000313" key="1">
    <source>
        <dbReference type="EMBL" id="QEK38295.1"/>
    </source>
</evidence>
<name>A0A5C0UDZ0_9PROT</name>
<gene>
    <name evidence="1" type="ORF">FZC35_00250</name>
</gene>
<dbReference type="KEGG" id="cip:FZC35_00250"/>
<dbReference type="GO" id="GO:0004497">
    <property type="term" value="F:monooxygenase activity"/>
    <property type="evidence" value="ECO:0007669"/>
    <property type="project" value="UniProtKB-KW"/>
</dbReference>
<reference evidence="1 2" key="1">
    <citation type="submission" date="2019-08" db="EMBL/GenBank/DDBJ databases">
        <title>Highly reduced genomes of protist endosymbionts show evolutionary convergence.</title>
        <authorList>
            <person name="George E."/>
            <person name="Husnik F."/>
            <person name="Tashyreva D."/>
            <person name="Prokopchuk G."/>
            <person name="Horak A."/>
            <person name="Kwong W.K."/>
            <person name="Lukes J."/>
            <person name="Keeling P.J."/>
        </authorList>
    </citation>
    <scope>NUCLEOTIDE SEQUENCE [LARGE SCALE GENOMIC DNA]</scope>
    <source>
        <strain evidence="1">1605</strain>
    </source>
</reference>
<dbReference type="EMBL" id="CP043315">
    <property type="protein sequence ID" value="QEK38295.1"/>
    <property type="molecule type" value="Genomic_DNA"/>
</dbReference>
<dbReference type="AlphaFoldDB" id="A0A5C0UDZ0"/>
<evidence type="ECO:0000313" key="2">
    <source>
        <dbReference type="Proteomes" id="UP000325155"/>
    </source>
</evidence>
<dbReference type="Gene3D" id="3.20.20.70">
    <property type="entry name" value="Aldolase class I"/>
    <property type="match status" value="1"/>
</dbReference>
<dbReference type="InterPro" id="IPR013785">
    <property type="entry name" value="Aldolase_TIM"/>
</dbReference>